<keyword evidence="2" id="KW-0378">Hydrolase</keyword>
<dbReference type="GO" id="GO:0006506">
    <property type="term" value="P:GPI anchor biosynthetic process"/>
    <property type="evidence" value="ECO:0007669"/>
    <property type="project" value="TreeGrafter"/>
</dbReference>
<protein>
    <submittedName>
        <fullName evidence="2">Endonuclease/exonuclease/phosphatase family protein</fullName>
    </submittedName>
</protein>
<dbReference type="Gene3D" id="3.60.10.10">
    <property type="entry name" value="Endonuclease/exonuclease/phosphatase"/>
    <property type="match status" value="1"/>
</dbReference>
<evidence type="ECO:0000313" key="3">
    <source>
        <dbReference type="Proteomes" id="UP000267448"/>
    </source>
</evidence>
<dbReference type="GO" id="GO:0004527">
    <property type="term" value="F:exonuclease activity"/>
    <property type="evidence" value="ECO:0007669"/>
    <property type="project" value="UniProtKB-KW"/>
</dbReference>
<keyword evidence="2" id="KW-0255">Endonuclease</keyword>
<evidence type="ECO:0000259" key="1">
    <source>
        <dbReference type="Pfam" id="PF03372"/>
    </source>
</evidence>
<dbReference type="OrthoDB" id="833328at2"/>
<dbReference type="InterPro" id="IPR005135">
    <property type="entry name" value="Endo/exonuclease/phosphatase"/>
</dbReference>
<dbReference type="PANTHER" id="PTHR14859:SF15">
    <property type="entry name" value="ENDONUCLEASE_EXONUCLEASE_PHOSPHATASE DOMAIN-CONTAINING PROTEIN"/>
    <property type="match status" value="1"/>
</dbReference>
<dbReference type="AlphaFoldDB" id="A0A3S0J8F5"/>
<dbReference type="PROSITE" id="PS51257">
    <property type="entry name" value="PROKAR_LIPOPROTEIN"/>
    <property type="match status" value="1"/>
</dbReference>
<proteinExistence type="predicted"/>
<dbReference type="EMBL" id="RXNU01000002">
    <property type="protein sequence ID" value="RTR40087.1"/>
    <property type="molecule type" value="Genomic_DNA"/>
</dbReference>
<dbReference type="InterPro" id="IPR036691">
    <property type="entry name" value="Endo/exonu/phosph_ase_sf"/>
</dbReference>
<name>A0A3S0J8F5_9GAMM</name>
<dbReference type="SUPFAM" id="SSF56219">
    <property type="entry name" value="DNase I-like"/>
    <property type="match status" value="1"/>
</dbReference>
<keyword evidence="2" id="KW-0540">Nuclease</keyword>
<dbReference type="PANTHER" id="PTHR14859">
    <property type="entry name" value="CALCOFLUOR WHITE HYPERSENSITIVE PROTEIN PRECURSOR"/>
    <property type="match status" value="1"/>
</dbReference>
<dbReference type="Proteomes" id="UP000267448">
    <property type="component" value="Unassembled WGS sequence"/>
</dbReference>
<reference evidence="2 3" key="1">
    <citation type="submission" date="2018-12" db="EMBL/GenBank/DDBJ databases">
        <authorList>
            <person name="Yu L."/>
        </authorList>
    </citation>
    <scope>NUCLEOTIDE SEQUENCE [LARGE SCALE GENOMIC DNA]</scope>
    <source>
        <strain evidence="2 3">HAW-EB2</strain>
    </source>
</reference>
<feature type="domain" description="Endonuclease/exonuclease/phosphatase" evidence="1">
    <location>
        <begin position="42"/>
        <end position="370"/>
    </location>
</feature>
<evidence type="ECO:0000313" key="2">
    <source>
        <dbReference type="EMBL" id="RTR40087.1"/>
    </source>
</evidence>
<dbReference type="GO" id="GO:0016020">
    <property type="term" value="C:membrane"/>
    <property type="evidence" value="ECO:0007669"/>
    <property type="project" value="GOC"/>
</dbReference>
<keyword evidence="2" id="KW-0269">Exonuclease</keyword>
<dbReference type="InterPro" id="IPR051916">
    <property type="entry name" value="GPI-anchor_lipid_remodeler"/>
</dbReference>
<dbReference type="GO" id="GO:0004519">
    <property type="term" value="F:endonuclease activity"/>
    <property type="evidence" value="ECO:0007669"/>
    <property type="project" value="UniProtKB-KW"/>
</dbReference>
<dbReference type="Pfam" id="PF03372">
    <property type="entry name" value="Exo_endo_phos"/>
    <property type="match status" value="1"/>
</dbReference>
<gene>
    <name evidence="2" type="ORF">EKG38_04995</name>
</gene>
<accession>A0A3S0J8F5</accession>
<organism evidence="2 3">
    <name type="scientific">Shewanella canadensis</name>
    <dbReference type="NCBI Taxonomy" id="271096"/>
    <lineage>
        <taxon>Bacteria</taxon>
        <taxon>Pseudomonadati</taxon>
        <taxon>Pseudomonadota</taxon>
        <taxon>Gammaproteobacteria</taxon>
        <taxon>Alteromonadales</taxon>
        <taxon>Shewanellaceae</taxon>
        <taxon>Shewanella</taxon>
    </lineage>
</organism>
<sequence>MPLRAFHCNLTLLISCDRIEGFCLHSQSTNGSDTSELIKIATFNLFNFIEPPGAFYEFENIYTQEQWQKKLDWIATYIDEHQPDVIGFQEVFTPDALAQLTKRCGLEYFVVLDAPEVVDDFIYSKPVVALASRYPITEVHNVTVGDGWASMMGLQDDFGFSRKPLRATISLPKLGPCDCYVVHFKSKRPLFDAQALNGQTKPLTGSPDGNVGQLLAIEALGQWGSSIQRGSEAALLRYAMVERRTQTGNPMVLMGDFNDILSDGVLSALTSVDTRIKPDPLRGEVEHQLRDHRLNDAYELYQSSQYSLSCQQRPSTHYYFAKGSVLDYILLSSEFDIKNSRSLAEVGRYETYDRHLINPRFERDSQSTDHAPVMITISIRH</sequence>
<comment type="caution">
    <text evidence="2">The sequence shown here is derived from an EMBL/GenBank/DDBJ whole genome shotgun (WGS) entry which is preliminary data.</text>
</comment>
<keyword evidence="3" id="KW-1185">Reference proteome</keyword>